<dbReference type="GO" id="GO:0030422">
    <property type="term" value="P:siRNA processing"/>
    <property type="evidence" value="ECO:0007669"/>
    <property type="project" value="TreeGrafter"/>
</dbReference>
<feature type="compositionally biased region" description="Pro residues" evidence="3">
    <location>
        <begin position="55"/>
        <end position="74"/>
    </location>
</feature>
<dbReference type="GO" id="GO:0005737">
    <property type="term" value="C:cytoplasm"/>
    <property type="evidence" value="ECO:0007669"/>
    <property type="project" value="TreeGrafter"/>
</dbReference>
<evidence type="ECO:0000256" key="2">
    <source>
        <dbReference type="PROSITE-ProRule" id="PRU00266"/>
    </source>
</evidence>
<dbReference type="AlphaFoldDB" id="A0A5E4R397"/>
<dbReference type="GO" id="GO:0005634">
    <property type="term" value="C:nucleus"/>
    <property type="evidence" value="ECO:0007669"/>
    <property type="project" value="TreeGrafter"/>
</dbReference>
<dbReference type="GO" id="GO:0003725">
    <property type="term" value="F:double-stranded RNA binding"/>
    <property type="evidence" value="ECO:0007669"/>
    <property type="project" value="TreeGrafter"/>
</dbReference>
<dbReference type="CDD" id="cd00048">
    <property type="entry name" value="DSRM_SF"/>
    <property type="match status" value="1"/>
</dbReference>
<reference evidence="5 6" key="1">
    <citation type="submission" date="2017-07" db="EMBL/GenBank/DDBJ databases">
        <authorList>
            <person name="Talla V."/>
            <person name="Backstrom N."/>
        </authorList>
    </citation>
    <scope>NUCLEOTIDE SEQUENCE [LARGE SCALE GENOMIC DNA]</scope>
</reference>
<dbReference type="Pfam" id="PF00035">
    <property type="entry name" value="dsrm"/>
    <property type="match status" value="2"/>
</dbReference>
<dbReference type="GO" id="GO:0035197">
    <property type="term" value="F:siRNA binding"/>
    <property type="evidence" value="ECO:0007669"/>
    <property type="project" value="TreeGrafter"/>
</dbReference>
<evidence type="ECO:0000313" key="6">
    <source>
        <dbReference type="Proteomes" id="UP000324832"/>
    </source>
</evidence>
<dbReference type="EMBL" id="FZQP02006800">
    <property type="protein sequence ID" value="VVD03785.1"/>
    <property type="molecule type" value="Genomic_DNA"/>
</dbReference>
<gene>
    <name evidence="5" type="ORF">LSINAPIS_LOCUS13702</name>
</gene>
<accession>A0A5E4R397</accession>
<evidence type="ECO:0000259" key="4">
    <source>
        <dbReference type="PROSITE" id="PS50137"/>
    </source>
</evidence>
<keyword evidence="1 2" id="KW-0694">RNA-binding</keyword>
<proteinExistence type="predicted"/>
<dbReference type="GO" id="GO:0016442">
    <property type="term" value="C:RISC complex"/>
    <property type="evidence" value="ECO:0007669"/>
    <property type="project" value="TreeGrafter"/>
</dbReference>
<dbReference type="PROSITE" id="PS50137">
    <property type="entry name" value="DS_RBD"/>
    <property type="match status" value="2"/>
</dbReference>
<feature type="domain" description="DRBM" evidence="4">
    <location>
        <begin position="95"/>
        <end position="163"/>
    </location>
</feature>
<dbReference type="GO" id="GO:0070578">
    <property type="term" value="C:RISC-loading complex"/>
    <property type="evidence" value="ECO:0007669"/>
    <property type="project" value="TreeGrafter"/>
</dbReference>
<dbReference type="GO" id="GO:0070920">
    <property type="term" value="P:regulation of regulatory ncRNA processing"/>
    <property type="evidence" value="ECO:0007669"/>
    <property type="project" value="TreeGrafter"/>
</dbReference>
<dbReference type="PANTHER" id="PTHR46205:SF3">
    <property type="entry name" value="LOQUACIOUS, ISOFORM B"/>
    <property type="match status" value="1"/>
</dbReference>
<feature type="domain" description="DRBM" evidence="4">
    <location>
        <begin position="1"/>
        <end position="50"/>
    </location>
</feature>
<dbReference type="Gene3D" id="3.30.160.20">
    <property type="match status" value="2"/>
</dbReference>
<dbReference type="InterPro" id="IPR014720">
    <property type="entry name" value="dsRBD_dom"/>
</dbReference>
<evidence type="ECO:0000313" key="5">
    <source>
        <dbReference type="EMBL" id="VVD03785.1"/>
    </source>
</evidence>
<name>A0A5E4R397_9NEOP</name>
<organism evidence="5 6">
    <name type="scientific">Leptidea sinapis</name>
    <dbReference type="NCBI Taxonomy" id="189913"/>
    <lineage>
        <taxon>Eukaryota</taxon>
        <taxon>Metazoa</taxon>
        <taxon>Ecdysozoa</taxon>
        <taxon>Arthropoda</taxon>
        <taxon>Hexapoda</taxon>
        <taxon>Insecta</taxon>
        <taxon>Pterygota</taxon>
        <taxon>Neoptera</taxon>
        <taxon>Endopterygota</taxon>
        <taxon>Lepidoptera</taxon>
        <taxon>Glossata</taxon>
        <taxon>Ditrysia</taxon>
        <taxon>Papilionoidea</taxon>
        <taxon>Pieridae</taxon>
        <taxon>Dismorphiinae</taxon>
        <taxon>Leptidea</taxon>
    </lineage>
</organism>
<feature type="region of interest" description="Disordered" evidence="3">
    <location>
        <begin position="55"/>
        <end position="81"/>
    </location>
</feature>
<dbReference type="InterPro" id="IPR051247">
    <property type="entry name" value="RLC_Component"/>
</dbReference>
<keyword evidence="6" id="KW-1185">Reference proteome</keyword>
<dbReference type="SMART" id="SM00358">
    <property type="entry name" value="DSRM"/>
    <property type="match status" value="2"/>
</dbReference>
<protein>
    <recommendedName>
        <fullName evidence="4">DRBM domain-containing protein</fullName>
    </recommendedName>
</protein>
<sequence>MHNVYKSGPQHSVKFEYRCIANGVIVKAKGKTKKLAKQEVARKMLNNLFLQGMPVPHPYARPPSPDPPSPPSPASPSAKALPSAGVASASVEVNSYVALLKELCIEYNLGTVEYDLVGDAGPPHQRWFTIKAQLGPHVRLASSNTKKQARQSAAEQLYTYLRENLARLTKDFVVDEALARAHERAMERYVETRTGPRLDLGQKISEYHIGVLSIA</sequence>
<evidence type="ECO:0000256" key="3">
    <source>
        <dbReference type="SAM" id="MobiDB-lite"/>
    </source>
</evidence>
<dbReference type="Proteomes" id="UP000324832">
    <property type="component" value="Unassembled WGS sequence"/>
</dbReference>
<dbReference type="SUPFAM" id="SSF54768">
    <property type="entry name" value="dsRNA-binding domain-like"/>
    <property type="match status" value="2"/>
</dbReference>
<evidence type="ECO:0000256" key="1">
    <source>
        <dbReference type="ARBA" id="ARBA00022884"/>
    </source>
</evidence>
<dbReference type="PANTHER" id="PTHR46205">
    <property type="entry name" value="LOQUACIOUS, ISOFORM B"/>
    <property type="match status" value="1"/>
</dbReference>